<evidence type="ECO:0000256" key="1">
    <source>
        <dbReference type="ARBA" id="ARBA00004123"/>
    </source>
</evidence>
<evidence type="ECO:0000256" key="8">
    <source>
        <dbReference type="SAM" id="Phobius"/>
    </source>
</evidence>
<proteinExistence type="predicted"/>
<dbReference type="PANTHER" id="PTHR14453">
    <property type="entry name" value="PARP/ZINC FINGER CCCH TYPE DOMAIN CONTAINING PROTEIN"/>
    <property type="match status" value="1"/>
</dbReference>
<dbReference type="PROSITE" id="PS01180">
    <property type="entry name" value="CUB"/>
    <property type="match status" value="2"/>
</dbReference>
<evidence type="ECO:0000256" key="2">
    <source>
        <dbReference type="ARBA" id="ARBA00022676"/>
    </source>
</evidence>
<dbReference type="PROSITE" id="PS51059">
    <property type="entry name" value="PARP_CATALYTIC"/>
    <property type="match status" value="1"/>
</dbReference>
<feature type="domain" description="CUB" evidence="10">
    <location>
        <begin position="602"/>
        <end position="728"/>
    </location>
</feature>
<dbReference type="GO" id="GO:0010629">
    <property type="term" value="P:negative regulation of gene expression"/>
    <property type="evidence" value="ECO:0007669"/>
    <property type="project" value="TreeGrafter"/>
</dbReference>
<keyword evidence="8" id="KW-0812">Transmembrane</keyword>
<gene>
    <name evidence="13" type="ORF">CYCCA115_LOCUS13314</name>
</gene>
<dbReference type="Gene3D" id="3.40.190.10">
    <property type="entry name" value="Periplasmic binding protein-like II"/>
    <property type="match status" value="2"/>
</dbReference>
<dbReference type="Pfam" id="PF00644">
    <property type="entry name" value="PARP"/>
    <property type="match status" value="1"/>
</dbReference>
<comment type="subcellular location">
    <subcellularLocation>
        <location evidence="1">Nucleus</location>
    </subcellularLocation>
</comment>
<feature type="domain" description="WWE" evidence="11">
    <location>
        <begin position="1023"/>
        <end position="1119"/>
    </location>
</feature>
<dbReference type="Proteomes" id="UP001295423">
    <property type="component" value="Unassembled WGS sequence"/>
</dbReference>
<reference evidence="13" key="1">
    <citation type="submission" date="2023-08" db="EMBL/GenBank/DDBJ databases">
        <authorList>
            <person name="Audoor S."/>
            <person name="Bilcke G."/>
        </authorList>
    </citation>
    <scope>NUCLEOTIDE SEQUENCE</scope>
</reference>
<evidence type="ECO:0000313" key="14">
    <source>
        <dbReference type="Proteomes" id="UP001295423"/>
    </source>
</evidence>
<dbReference type="EMBL" id="CAKOGP040001792">
    <property type="protein sequence ID" value="CAJ1951940.1"/>
    <property type="molecule type" value="Genomic_DNA"/>
</dbReference>
<dbReference type="CDD" id="cd00041">
    <property type="entry name" value="CUB"/>
    <property type="match status" value="1"/>
</dbReference>
<dbReference type="SMART" id="SM00042">
    <property type="entry name" value="CUB"/>
    <property type="match status" value="1"/>
</dbReference>
<dbReference type="GO" id="GO:0005737">
    <property type="term" value="C:cytoplasm"/>
    <property type="evidence" value="ECO:0007669"/>
    <property type="project" value="TreeGrafter"/>
</dbReference>
<dbReference type="GO" id="GO:0003714">
    <property type="term" value="F:transcription corepressor activity"/>
    <property type="evidence" value="ECO:0007669"/>
    <property type="project" value="TreeGrafter"/>
</dbReference>
<dbReference type="SUPFAM" id="SSF117839">
    <property type="entry name" value="WWE domain"/>
    <property type="match status" value="1"/>
</dbReference>
<evidence type="ECO:0000256" key="3">
    <source>
        <dbReference type="ARBA" id="ARBA00022679"/>
    </source>
</evidence>
<dbReference type="SUPFAM" id="SSF53850">
    <property type="entry name" value="Periplasmic binding protein-like II"/>
    <property type="match status" value="1"/>
</dbReference>
<keyword evidence="3 7" id="KW-0808">Transferase</keyword>
<comment type="caution">
    <text evidence="13">The sequence shown here is derived from an EMBL/GenBank/DDBJ whole genome shotgun (WGS) entry which is preliminary data.</text>
</comment>
<feature type="signal peptide" evidence="9">
    <location>
        <begin position="1"/>
        <end position="30"/>
    </location>
</feature>
<dbReference type="InterPro" id="IPR037197">
    <property type="entry name" value="WWE_dom_sf"/>
</dbReference>
<dbReference type="InterPro" id="IPR035914">
    <property type="entry name" value="Sperma_CUB_dom_sf"/>
</dbReference>
<feature type="domain" description="PARP catalytic" evidence="12">
    <location>
        <begin position="1244"/>
        <end position="1465"/>
    </location>
</feature>
<dbReference type="SUPFAM" id="SSF49854">
    <property type="entry name" value="Spermadhesin, CUB domain"/>
    <property type="match status" value="1"/>
</dbReference>
<dbReference type="PROSITE" id="PS50918">
    <property type="entry name" value="WWE"/>
    <property type="match status" value="1"/>
</dbReference>
<evidence type="ECO:0000259" key="12">
    <source>
        <dbReference type="PROSITE" id="PS51059"/>
    </source>
</evidence>
<dbReference type="Pfam" id="PF02825">
    <property type="entry name" value="WWE"/>
    <property type="match status" value="1"/>
</dbReference>
<evidence type="ECO:0000256" key="9">
    <source>
        <dbReference type="SAM" id="SignalP"/>
    </source>
</evidence>
<feature type="domain" description="CUB" evidence="10">
    <location>
        <begin position="759"/>
        <end position="892"/>
    </location>
</feature>
<evidence type="ECO:0000256" key="4">
    <source>
        <dbReference type="ARBA" id="ARBA00023027"/>
    </source>
</evidence>
<dbReference type="Gene3D" id="3.90.228.10">
    <property type="match status" value="1"/>
</dbReference>
<dbReference type="GO" id="GO:0003950">
    <property type="term" value="F:NAD+ poly-ADP-ribosyltransferase activity"/>
    <property type="evidence" value="ECO:0007669"/>
    <property type="project" value="UniProtKB-UniRule"/>
</dbReference>
<feature type="transmembrane region" description="Helical" evidence="8">
    <location>
        <begin position="943"/>
        <end position="964"/>
    </location>
</feature>
<dbReference type="PANTHER" id="PTHR14453:SF67">
    <property type="entry name" value="POLY [ADP-RIBOSE] POLYMERASE"/>
    <property type="match status" value="1"/>
</dbReference>
<accession>A0AAD2JHW0</accession>
<feature type="chain" id="PRO_5042015237" description="Poly [ADP-ribose] polymerase" evidence="9">
    <location>
        <begin position="31"/>
        <end position="1465"/>
    </location>
</feature>
<dbReference type="GO" id="GO:0005634">
    <property type="term" value="C:nucleus"/>
    <property type="evidence" value="ECO:0007669"/>
    <property type="project" value="UniProtKB-SubCell"/>
</dbReference>
<keyword evidence="9" id="KW-0732">Signal</keyword>
<dbReference type="EC" id="2.4.2.-" evidence="7"/>
<keyword evidence="8" id="KW-1133">Transmembrane helix</keyword>
<dbReference type="InterPro" id="IPR052056">
    <property type="entry name" value="Mono-ARTD/PARP"/>
</dbReference>
<evidence type="ECO:0000313" key="13">
    <source>
        <dbReference type="EMBL" id="CAJ1951940.1"/>
    </source>
</evidence>
<evidence type="ECO:0000259" key="11">
    <source>
        <dbReference type="PROSITE" id="PS50918"/>
    </source>
</evidence>
<protein>
    <recommendedName>
        <fullName evidence="7">Poly [ADP-ribose] polymerase</fullName>
        <shortName evidence="7">PARP</shortName>
        <ecNumber evidence="7">2.4.2.-</ecNumber>
    </recommendedName>
</protein>
<keyword evidence="6" id="KW-0539">Nucleus</keyword>
<name>A0AAD2JHW0_9STRA</name>
<evidence type="ECO:0000256" key="5">
    <source>
        <dbReference type="ARBA" id="ARBA00023157"/>
    </source>
</evidence>
<keyword evidence="14" id="KW-1185">Reference proteome</keyword>
<keyword evidence="2 7" id="KW-0328">Glycosyltransferase</keyword>
<dbReference type="CDD" id="cd01439">
    <property type="entry name" value="TCCD_inducible_PARP_like"/>
    <property type="match status" value="1"/>
</dbReference>
<keyword evidence="8" id="KW-0472">Membrane</keyword>
<dbReference type="InterPro" id="IPR004170">
    <property type="entry name" value="WWE_dom"/>
</dbReference>
<organism evidence="13 14">
    <name type="scientific">Cylindrotheca closterium</name>
    <dbReference type="NCBI Taxonomy" id="2856"/>
    <lineage>
        <taxon>Eukaryota</taxon>
        <taxon>Sar</taxon>
        <taxon>Stramenopiles</taxon>
        <taxon>Ochrophyta</taxon>
        <taxon>Bacillariophyta</taxon>
        <taxon>Bacillariophyceae</taxon>
        <taxon>Bacillariophycidae</taxon>
        <taxon>Bacillariales</taxon>
        <taxon>Bacillariaceae</taxon>
        <taxon>Cylindrotheca</taxon>
    </lineage>
</organism>
<evidence type="ECO:0000256" key="7">
    <source>
        <dbReference type="RuleBase" id="RU362114"/>
    </source>
</evidence>
<dbReference type="InterPro" id="IPR012317">
    <property type="entry name" value="Poly(ADP-ribose)pol_cat_dom"/>
</dbReference>
<evidence type="ECO:0000259" key="10">
    <source>
        <dbReference type="PROSITE" id="PS01180"/>
    </source>
</evidence>
<dbReference type="Gene3D" id="3.30.720.50">
    <property type="match status" value="1"/>
</dbReference>
<sequence>MRASASRKLFPMWRIFGLLLLSAMILAAQAQTRTVKVRYGYFPEARPVRVACARGWLNFVDGNTQYQVACYPQTSGAFVASRLDSDQLDLADMGSTPLAQALAREIDISVIYITDYKGESQGVYVRPSSDGYVGVENPFDLVNRTLGVPFGSTMHYQVLYILDLFGITGSVSLLNLSPTEIIEAWDDGTIDAAACWGEAREHVLGGSGDTSSVANTLVTAGVMGDWGRPTFGVVAARRPFLTEHTNFVRYFTAVFGVLTDSFIDNLGTGDSANVARWTPQTNGVISFLPSLADSIMKADQSPRSPSIDFINQERRALDLYIQQSITEQASCDYLPPRLGICRRPSLLHEAIQQTADFLLDQKIIQSMGLLGDMGDSGSCLDSNTFCGSDVLNGEILDIGVQQYGSLISSSTFLSGNVFANSEIGRTSGDSNCPEEGLINLSNRAIQISDGADAIAGKSYSDNLKCSWRVLRDDPNDVVEINFQRVKVWSGDSVRLYSSRYANDCLPSNPSLVLLAQISGFDLAQSLPPLRALGCLLVEFVTDANQERSYGDPTSDSGDGFVAIAQDYTSQTCSCNGFPCDSDGMCQCDGLHWGGDCSFTDYCLGTTYLDTSGIGTRIASSNALQSGLAGATQLYPNDLDCRFELNSGPGRNSIVFEVEYDLETTFDVLELYTGSLNSKNSLYTTLTGSSHGMRETYYIPTDANGSVTIRLVTDSRGRRSGFSGDVRSDFGSPASCNSGQTGYNCEIDHCIAQNEFAPVSSGIYTNPLFQIGRVMSQRNDLSLRPISSTCTWSLSATGTGSMRIAFTDPFDLEPHRSGSVGDKLTIGSTEIFSESCSSDEQCSNDWQTGVCDTSKGSCTVKSAFDLNTNSVDIVLSTDRNDNGNTYRGVFFDALVVRACPEGEGQQQCELGDGGQCVDGVCVCQGGIACDCPCDGSGVVSELDAGLLAAVIVPLILIAAGGFWWYRRRKILRSRAQKAVIAEKEEELEAFRNSVVGMRTATTLYLPRSKTIRQSMILPGKSIEDIVPMKPPPKSKIQWCWKETSHMMDNHAPDKIVGDPRDCWIKYDAAQNMNLETVYQQYLSNQTKQNRIIYPLPGYKVDLEKMIQTKEATGFERDVLRVEQVPDALQEQARNERKEIDMDDVVIGDSLPEEICDEPQMALVAGDVIQISSQRQDGWAFGTKLHHQDEAVARELVRLATTGVATDEANVFTDTGWFPVEHTEIPTGEQLAVLQNKVGDTGALDPPSYWDAVNDPSIVQRHSLGKDDPERKAVIKAFKSTLKPPNFNKKVKIMNVERIQNLAMWQSYVVKRQTICYREAGADATEHAREKAIERFERHWLWHGTNVEVKDKIVQQGFNRSFCGKNATVYGKGVYFARDASYSAYPTYSVPDAKNHQYIMACRVTVGEYCPGVQNGLTPDVRDVQTQTLYDSTVGLLHGDNMSNPSIYVTYHDAQAYPEYLIEFKLS</sequence>
<keyword evidence="4 7" id="KW-0520">NAD</keyword>
<dbReference type="SUPFAM" id="SSF56399">
    <property type="entry name" value="ADP-ribosylation"/>
    <property type="match status" value="1"/>
</dbReference>
<evidence type="ECO:0000256" key="6">
    <source>
        <dbReference type="ARBA" id="ARBA00023242"/>
    </source>
</evidence>
<dbReference type="InterPro" id="IPR000859">
    <property type="entry name" value="CUB_dom"/>
</dbReference>
<keyword evidence="5" id="KW-1015">Disulfide bond</keyword>
<dbReference type="Gene3D" id="2.60.120.290">
    <property type="entry name" value="Spermadhesin, CUB domain"/>
    <property type="match status" value="1"/>
</dbReference>